<accession>A0A4R9JGB1</accession>
<dbReference type="RefSeq" id="WP_135578729.1">
    <property type="nucleotide sequence ID" value="NZ_RQGA01000009.1"/>
</dbReference>
<organism evidence="1 2">
    <name type="scientific">Leptospira perdikensis</name>
    <dbReference type="NCBI Taxonomy" id="2484948"/>
    <lineage>
        <taxon>Bacteria</taxon>
        <taxon>Pseudomonadati</taxon>
        <taxon>Spirochaetota</taxon>
        <taxon>Spirochaetia</taxon>
        <taxon>Leptospirales</taxon>
        <taxon>Leptospiraceae</taxon>
        <taxon>Leptospira</taxon>
    </lineage>
</organism>
<dbReference type="EMBL" id="RQGA01000009">
    <property type="protein sequence ID" value="TGL41004.1"/>
    <property type="molecule type" value="Genomic_DNA"/>
</dbReference>
<dbReference type="InterPro" id="IPR038231">
    <property type="entry name" value="MepB-like_sf"/>
</dbReference>
<dbReference type="AlphaFoldDB" id="A0A4R9JGB1"/>
<gene>
    <name evidence="1" type="ORF">EHQ49_09435</name>
</gene>
<name>A0A4R9JGB1_9LEPT</name>
<reference evidence="1" key="1">
    <citation type="journal article" date="2019" name="PLoS Negl. Trop. Dis.">
        <title>Revisiting the worldwide diversity of Leptospira species in the environment.</title>
        <authorList>
            <person name="Vincent A.T."/>
            <person name="Schiettekatte O."/>
            <person name="Bourhy P."/>
            <person name="Veyrier F.J."/>
            <person name="Picardeau M."/>
        </authorList>
    </citation>
    <scope>NUCLEOTIDE SEQUENCE [LARGE SCALE GENOMIC DNA]</scope>
    <source>
        <strain evidence="1">201702692</strain>
    </source>
</reference>
<dbReference type="Pfam" id="PF08877">
    <property type="entry name" value="MepB-like"/>
    <property type="match status" value="1"/>
</dbReference>
<dbReference type="Proteomes" id="UP000298125">
    <property type="component" value="Unassembled WGS sequence"/>
</dbReference>
<evidence type="ECO:0000313" key="1">
    <source>
        <dbReference type="EMBL" id="TGL41004.1"/>
    </source>
</evidence>
<dbReference type="InterPro" id="IPR011235">
    <property type="entry name" value="MepB-like"/>
</dbReference>
<sequence length="177" mass="20662">MNRSFTAIDPIPPSLKIIKERIFDRLSLPITNIEFEEESSEYDACYIQTPDRKIRFRKAKITPKKIGQFVTLWKRSKRGPIEPFHVKDDIDFYIIATNNKTRIGCFLFTKQILGEKGILTNKREGKRGFRVYPAWDKPINKQGSTTQNWQLPFFVECTGTEGNLDLIVKLLEIHQKV</sequence>
<dbReference type="OrthoDB" id="4954833at2"/>
<comment type="caution">
    <text evidence="1">The sequence shown here is derived from an EMBL/GenBank/DDBJ whole genome shotgun (WGS) entry which is preliminary data.</text>
</comment>
<protein>
    <submittedName>
        <fullName evidence="1">MepB protein</fullName>
    </submittedName>
</protein>
<evidence type="ECO:0000313" key="2">
    <source>
        <dbReference type="Proteomes" id="UP000298125"/>
    </source>
</evidence>
<keyword evidence="2" id="KW-1185">Reference proteome</keyword>
<dbReference type="Gene3D" id="3.40.1350.140">
    <property type="entry name" value="MepB-like"/>
    <property type="match status" value="1"/>
</dbReference>
<proteinExistence type="predicted"/>